<dbReference type="Proteomes" id="UP000198555">
    <property type="component" value="Unassembled WGS sequence"/>
</dbReference>
<gene>
    <name evidence="4" type="ORF">SAMN05421793_15419</name>
</gene>
<dbReference type="SMART" id="SM00448">
    <property type="entry name" value="REC"/>
    <property type="match status" value="1"/>
</dbReference>
<proteinExistence type="predicted"/>
<accession>A0A1H6M2N5</accession>
<keyword evidence="5" id="KW-1185">Reference proteome</keyword>
<dbReference type="Pfam" id="PF00072">
    <property type="entry name" value="Response_reg"/>
    <property type="match status" value="1"/>
</dbReference>
<dbReference type="PANTHER" id="PTHR44591:SF3">
    <property type="entry name" value="RESPONSE REGULATORY DOMAIN-CONTAINING PROTEIN"/>
    <property type="match status" value="1"/>
</dbReference>
<evidence type="ECO:0000256" key="2">
    <source>
        <dbReference type="PROSITE-ProRule" id="PRU00169"/>
    </source>
</evidence>
<feature type="domain" description="Response regulatory" evidence="3">
    <location>
        <begin position="5"/>
        <end position="119"/>
    </location>
</feature>
<dbReference type="GO" id="GO:0000160">
    <property type="term" value="P:phosphorelay signal transduction system"/>
    <property type="evidence" value="ECO:0007669"/>
    <property type="project" value="InterPro"/>
</dbReference>
<protein>
    <submittedName>
        <fullName evidence="4">Response regulator receiver domain-containing protein</fullName>
    </submittedName>
</protein>
<dbReference type="AlphaFoldDB" id="A0A1H6M2N5"/>
<name>A0A1H6M2N5_9FLAO</name>
<dbReference type="SUPFAM" id="SSF52172">
    <property type="entry name" value="CheY-like"/>
    <property type="match status" value="1"/>
</dbReference>
<dbReference type="Gene3D" id="3.40.50.2300">
    <property type="match status" value="1"/>
</dbReference>
<dbReference type="PANTHER" id="PTHR44591">
    <property type="entry name" value="STRESS RESPONSE REGULATOR PROTEIN 1"/>
    <property type="match status" value="1"/>
</dbReference>
<comment type="caution">
    <text evidence="2">Lacks conserved residue(s) required for the propagation of feature annotation.</text>
</comment>
<sequence length="124" mass="14459">MSKKAILIFDINPSFRELLEVIFLESAYRVVLSDSSQDAVQQIDFHRPYVVLINTWLSGDNAFKIMHHIRQDLYFNNIPVILLGTNFNLAAIKNEVGADDYILQPLDIDELEYKMDRYSYEITI</sequence>
<evidence type="ECO:0000259" key="3">
    <source>
        <dbReference type="PROSITE" id="PS50110"/>
    </source>
</evidence>
<keyword evidence="1" id="KW-0597">Phosphoprotein</keyword>
<evidence type="ECO:0000313" key="4">
    <source>
        <dbReference type="EMBL" id="SEH93104.1"/>
    </source>
</evidence>
<dbReference type="InterPro" id="IPR011006">
    <property type="entry name" value="CheY-like_superfamily"/>
</dbReference>
<dbReference type="RefSeq" id="WP_089770956.1">
    <property type="nucleotide sequence ID" value="NZ_FNWX01000054.1"/>
</dbReference>
<evidence type="ECO:0000256" key="1">
    <source>
        <dbReference type="ARBA" id="ARBA00022553"/>
    </source>
</evidence>
<dbReference type="InterPro" id="IPR001789">
    <property type="entry name" value="Sig_transdc_resp-reg_receiver"/>
</dbReference>
<dbReference type="EMBL" id="FNWX01000054">
    <property type="protein sequence ID" value="SEH93104.1"/>
    <property type="molecule type" value="Genomic_DNA"/>
</dbReference>
<dbReference type="STRING" id="420404.SAMN05421793_15419"/>
<reference evidence="5" key="1">
    <citation type="submission" date="2016-10" db="EMBL/GenBank/DDBJ databases">
        <authorList>
            <person name="Varghese N."/>
            <person name="Submissions S."/>
        </authorList>
    </citation>
    <scope>NUCLEOTIDE SEQUENCE [LARGE SCALE GENOMIC DNA]</scope>
    <source>
        <strain evidence="5">DSM 19326</strain>
    </source>
</reference>
<organism evidence="4 5">
    <name type="scientific">Epilithonimonas hominis</name>
    <dbReference type="NCBI Taxonomy" id="420404"/>
    <lineage>
        <taxon>Bacteria</taxon>
        <taxon>Pseudomonadati</taxon>
        <taxon>Bacteroidota</taxon>
        <taxon>Flavobacteriia</taxon>
        <taxon>Flavobacteriales</taxon>
        <taxon>Weeksellaceae</taxon>
        <taxon>Chryseobacterium group</taxon>
        <taxon>Epilithonimonas</taxon>
    </lineage>
</organism>
<dbReference type="PROSITE" id="PS50110">
    <property type="entry name" value="RESPONSE_REGULATORY"/>
    <property type="match status" value="1"/>
</dbReference>
<evidence type="ECO:0000313" key="5">
    <source>
        <dbReference type="Proteomes" id="UP000198555"/>
    </source>
</evidence>
<dbReference type="InterPro" id="IPR050595">
    <property type="entry name" value="Bact_response_regulator"/>
</dbReference>